<accession>A0A8C3NVZ9</accession>
<comment type="domain">
    <text evidence="8">The BAR domain mediates homodimerization, it can neither bind membrane nor impart curvature, but instead requires the neighboring PH domain to achieve these functions.</text>
</comment>
<keyword evidence="13" id="KW-1185">Reference proteome</keyword>
<dbReference type="SUPFAM" id="SSF57863">
    <property type="entry name" value="ArfGap/RecO-like zinc finger"/>
    <property type="match status" value="1"/>
</dbReference>
<dbReference type="GO" id="GO:0005096">
    <property type="term" value="F:GTPase activator activity"/>
    <property type="evidence" value="ECO:0007669"/>
    <property type="project" value="UniProtKB-KW"/>
</dbReference>
<dbReference type="PANTHER" id="PTHR23180:SF407">
    <property type="entry name" value="ARF-GAP WITH COILED-COIL, ANK REPEAT AND PH DOMAIN-CONTAINING PROTEIN 3"/>
    <property type="match status" value="1"/>
</dbReference>
<dbReference type="InterPro" id="IPR038508">
    <property type="entry name" value="ArfGAP_dom_sf"/>
</dbReference>
<feature type="repeat" description="ANK" evidence="6">
    <location>
        <begin position="686"/>
        <end position="718"/>
    </location>
</feature>
<dbReference type="SUPFAM" id="SSF48403">
    <property type="entry name" value="Ankyrin repeat"/>
    <property type="match status" value="1"/>
</dbReference>
<dbReference type="FunFam" id="1.10.220.150:FF:000007">
    <property type="entry name" value="Arf-GAP with coiled-coil, ANK repeat and PH domain-containing protein 2"/>
    <property type="match status" value="1"/>
</dbReference>
<comment type="activity regulation">
    <text evidence="8">GAP activity stimulated by phosphatidylinositol 4,5-bisphosphate (PIP2) and phosphatidic acid.</text>
</comment>
<keyword evidence="5 6" id="KW-0040">ANK repeat</keyword>
<evidence type="ECO:0000256" key="6">
    <source>
        <dbReference type="PROSITE-ProRule" id="PRU00023"/>
    </source>
</evidence>
<evidence type="ECO:0000256" key="2">
    <source>
        <dbReference type="ARBA" id="ARBA00022737"/>
    </source>
</evidence>
<dbReference type="Pfam" id="PF00169">
    <property type="entry name" value="PH"/>
    <property type="match status" value="1"/>
</dbReference>
<dbReference type="GO" id="GO:0008270">
    <property type="term" value="F:zinc ion binding"/>
    <property type="evidence" value="ECO:0007669"/>
    <property type="project" value="UniProtKB-KW"/>
</dbReference>
<dbReference type="PRINTS" id="PR00405">
    <property type="entry name" value="REVINTRACTNG"/>
</dbReference>
<dbReference type="Gene3D" id="1.20.1270.60">
    <property type="entry name" value="Arfaptin homology (AH) domain/BAR domain"/>
    <property type="match status" value="1"/>
</dbReference>
<evidence type="ECO:0000313" key="12">
    <source>
        <dbReference type="Ensembl" id="ENSCRFP00000003350.1"/>
    </source>
</evidence>
<dbReference type="SUPFAM" id="SSF103657">
    <property type="entry name" value="BAR/IMD domain-like"/>
    <property type="match status" value="1"/>
</dbReference>
<dbReference type="InterPro" id="IPR011993">
    <property type="entry name" value="PH-like_dom_sf"/>
</dbReference>
<evidence type="ECO:0000259" key="10">
    <source>
        <dbReference type="PROSITE" id="PS50003"/>
    </source>
</evidence>
<keyword evidence="8" id="KW-0343">GTPase activation</keyword>
<dbReference type="Pfam" id="PF16746">
    <property type="entry name" value="BAR_3"/>
    <property type="match status" value="1"/>
</dbReference>
<evidence type="ECO:0000256" key="9">
    <source>
        <dbReference type="SAM" id="MobiDB-lite"/>
    </source>
</evidence>
<feature type="region of interest" description="Disordered" evidence="9">
    <location>
        <begin position="621"/>
        <end position="644"/>
    </location>
</feature>
<reference evidence="12" key="2">
    <citation type="submission" date="2025-09" db="UniProtKB">
        <authorList>
            <consortium name="Ensembl"/>
        </authorList>
    </citation>
    <scope>IDENTIFICATION</scope>
</reference>
<comment type="function">
    <text evidence="8">GTPase-activating protein for the ADP ribosylation factor family.</text>
</comment>
<reference evidence="12" key="1">
    <citation type="submission" date="2025-08" db="UniProtKB">
        <authorList>
            <consortium name="Ensembl"/>
        </authorList>
    </citation>
    <scope>IDENTIFICATION</scope>
</reference>
<dbReference type="SUPFAM" id="SSF50729">
    <property type="entry name" value="PH domain-like"/>
    <property type="match status" value="1"/>
</dbReference>
<evidence type="ECO:0000256" key="1">
    <source>
        <dbReference type="ARBA" id="ARBA00022723"/>
    </source>
</evidence>
<feature type="domain" description="PH" evidence="10">
    <location>
        <begin position="245"/>
        <end position="340"/>
    </location>
</feature>
<dbReference type="InterPro" id="IPR037278">
    <property type="entry name" value="ARFGAP/RecO"/>
</dbReference>
<comment type="subcellular location">
    <subcellularLocation>
        <location evidence="8">Endosome membrane</location>
        <topology evidence="8">Peripheral membrane protein</topology>
    </subcellularLocation>
</comment>
<dbReference type="SMART" id="SM00248">
    <property type="entry name" value="ANK"/>
    <property type="match status" value="2"/>
</dbReference>
<dbReference type="GO" id="GO:0010008">
    <property type="term" value="C:endosome membrane"/>
    <property type="evidence" value="ECO:0007669"/>
    <property type="project" value="UniProtKB-SubCell"/>
</dbReference>
<dbReference type="PROSITE" id="PS50003">
    <property type="entry name" value="PH_DOMAIN"/>
    <property type="match status" value="1"/>
</dbReference>
<dbReference type="PROSITE" id="PS50088">
    <property type="entry name" value="ANK_REPEAT"/>
    <property type="match status" value="2"/>
</dbReference>
<keyword evidence="2 8" id="KW-0677">Repeat</keyword>
<dbReference type="InterPro" id="IPR045258">
    <property type="entry name" value="ACAP1/2/3-like"/>
</dbReference>
<keyword evidence="1 8" id="KW-0479">Metal-binding</keyword>
<keyword evidence="8" id="KW-0967">Endosome</keyword>
<proteinExistence type="predicted"/>
<dbReference type="InterPro" id="IPR001849">
    <property type="entry name" value="PH_domain"/>
</dbReference>
<keyword evidence="3 7" id="KW-0863">Zinc-finger</keyword>
<dbReference type="PANTHER" id="PTHR23180">
    <property type="entry name" value="CENTAURIN/ARF"/>
    <property type="match status" value="1"/>
</dbReference>
<organism evidence="12 13">
    <name type="scientific">Cyanoderma ruficeps</name>
    <name type="common">rufous-capped babbler</name>
    <dbReference type="NCBI Taxonomy" id="181631"/>
    <lineage>
        <taxon>Eukaryota</taxon>
        <taxon>Metazoa</taxon>
        <taxon>Chordata</taxon>
        <taxon>Craniata</taxon>
        <taxon>Vertebrata</taxon>
        <taxon>Euteleostomi</taxon>
        <taxon>Archelosauria</taxon>
        <taxon>Archosauria</taxon>
        <taxon>Dinosauria</taxon>
        <taxon>Saurischia</taxon>
        <taxon>Theropoda</taxon>
        <taxon>Coelurosauria</taxon>
        <taxon>Aves</taxon>
        <taxon>Neognathae</taxon>
        <taxon>Neoaves</taxon>
        <taxon>Telluraves</taxon>
        <taxon>Australaves</taxon>
        <taxon>Passeriformes</taxon>
        <taxon>Sylvioidea</taxon>
        <taxon>Timaliidae</taxon>
        <taxon>Cyanoderma</taxon>
    </lineage>
</organism>
<feature type="compositionally biased region" description="Polar residues" evidence="9">
    <location>
        <begin position="360"/>
        <end position="369"/>
    </location>
</feature>
<dbReference type="PROSITE" id="PS50115">
    <property type="entry name" value="ARFGAP"/>
    <property type="match status" value="1"/>
</dbReference>
<feature type="domain" description="Arf-GAP" evidence="11">
    <location>
        <begin position="380"/>
        <end position="511"/>
    </location>
</feature>
<feature type="repeat" description="ANK" evidence="6">
    <location>
        <begin position="719"/>
        <end position="751"/>
    </location>
</feature>
<dbReference type="InterPro" id="IPR001164">
    <property type="entry name" value="ArfGAP_dom"/>
</dbReference>
<dbReference type="Pfam" id="PF12796">
    <property type="entry name" value="Ank_2"/>
    <property type="match status" value="1"/>
</dbReference>
<dbReference type="PROSITE" id="PS50297">
    <property type="entry name" value="ANK_REP_REGION"/>
    <property type="match status" value="2"/>
</dbReference>
<evidence type="ECO:0000256" key="3">
    <source>
        <dbReference type="ARBA" id="ARBA00022771"/>
    </source>
</evidence>
<evidence type="ECO:0000256" key="5">
    <source>
        <dbReference type="ARBA" id="ARBA00023043"/>
    </source>
</evidence>
<dbReference type="InterPro" id="IPR027267">
    <property type="entry name" value="AH/BAR_dom_sf"/>
</dbReference>
<dbReference type="InterPro" id="IPR002110">
    <property type="entry name" value="Ankyrin_rpt"/>
</dbReference>
<evidence type="ECO:0000256" key="4">
    <source>
        <dbReference type="ARBA" id="ARBA00022833"/>
    </source>
</evidence>
<evidence type="ECO:0000259" key="11">
    <source>
        <dbReference type="PROSITE" id="PS50115"/>
    </source>
</evidence>
<dbReference type="FunFam" id="2.30.29.30:FF:000026">
    <property type="entry name" value="Arf-GAP with coiled-coil, ANK repeat and PH domain-containing protein 2"/>
    <property type="match status" value="1"/>
</dbReference>
<dbReference type="Ensembl" id="ENSCRFT00000003485.1">
    <property type="protein sequence ID" value="ENSCRFP00000003350.1"/>
    <property type="gene ID" value="ENSCRFG00000002745.1"/>
</dbReference>
<dbReference type="Proteomes" id="UP000694396">
    <property type="component" value="Unplaced"/>
</dbReference>
<dbReference type="Gene3D" id="2.30.29.30">
    <property type="entry name" value="Pleckstrin-homology domain (PH domain)/Phosphotyrosine-binding domain (PTB)"/>
    <property type="match status" value="1"/>
</dbReference>
<dbReference type="InterPro" id="IPR004148">
    <property type="entry name" value="BAR_dom"/>
</dbReference>
<dbReference type="CDD" id="cd08850">
    <property type="entry name" value="ArfGap_ACAP3"/>
    <property type="match status" value="1"/>
</dbReference>
<comment type="domain">
    <text evidence="8">PH domain binds phospholipids including phosphatidic acid, phosphatidylinositol 3-phosphate, phosphatidylinositol 3,5-bisphosphate (PIP2) and phosphatidylinositol 3,4,5-trisphosphate (PIP3). May mediate protein binding to PIP2 or PIP3 containing membranes.</text>
</comment>
<dbReference type="InterPro" id="IPR036770">
    <property type="entry name" value="Ankyrin_rpt-contain_sf"/>
</dbReference>
<dbReference type="CDD" id="cd13250">
    <property type="entry name" value="PH_ACAP"/>
    <property type="match status" value="1"/>
</dbReference>
<keyword evidence="4 8" id="KW-0862">Zinc</keyword>
<sequence>MTVEFEECIKDSPRFRATIDEVETDVVEIEAKLDKLVKLCSGMLEAGKVYITTNKHFVSGVRDLSQQCKKDEMISECLDKFGDSLQEMINYHMILFDQAQRSVRQQLHNFVKDDVRKFKETKKQFDKVREDMEISLVKNAQAPRHKPHEVEEATGTLSITRKCFRHLALDYVLQINVLQAKKKFEILDAVRGREKHLDLDQLVIDSAVEKREMEHKHALIQQRVSPADFSYDDSKVEFNVDAPNGVVMEGYLFKRASNAFKTWNRRWFSIQNSQLVYQKKLKDVLTVVVEDLRLCTVKPCEDIERRFCFEVVSPTKSCMLQADSEKLRQAWIQAVQASIASAYRESPDSYYIERLDRTASPSTSSIDSATDSRERGGKGESILQRVQSIPGNEQCCDCGQPDPRWASINLGILLCIECSGIHSRSLGVHCSKVRSLTLDSWEPELLKLMCELGNSTMNQIYEAQCEELGLKKPTAGSSRQDKEAWIKVKYVEKKFLRKLPGGEALAEESERKPRRWCVKKCQRHNSGSRAPTARRKYRQDLGNASPAMLSSAATLERKFRRDSLFCPDELDSLFSYFDTGAGSGPRSLSSDSGLGGSTDGSSDLLVFGSVVDSVTEEECEVSEESSGEAELEPEPEAEQEVSDLEDVRELHPGLVLYRAAQARTLPLMAEALAHGADINWVNDEDENKTPLIQAVCGGSLIACEFLLQNGADVNQRDSRGRAPLHHATYLGHTGQVCLFLKRGAAQHTADGDGQDPLSIAVSAANADIVTL</sequence>
<name>A0A8C3NVZ9_9PASS</name>
<dbReference type="Pfam" id="PF01412">
    <property type="entry name" value="ArfGap"/>
    <property type="match status" value="1"/>
</dbReference>
<evidence type="ECO:0000256" key="7">
    <source>
        <dbReference type="PROSITE-ProRule" id="PRU00288"/>
    </source>
</evidence>
<protein>
    <recommendedName>
        <fullName evidence="8">Arf-GAP with coiled-coil, ANK repeat and PH domain-containing protein</fullName>
        <shortName evidence="8">Cnt-b</shortName>
    </recommendedName>
    <alternativeName>
        <fullName evidence="8">Centaurin-beta</fullName>
    </alternativeName>
</protein>
<feature type="region of interest" description="Disordered" evidence="9">
    <location>
        <begin position="360"/>
        <end position="379"/>
    </location>
</feature>
<evidence type="ECO:0000313" key="13">
    <source>
        <dbReference type="Proteomes" id="UP000694396"/>
    </source>
</evidence>
<dbReference type="FunFam" id="1.20.1270.60:FF:000025">
    <property type="entry name" value="arf-GAP with coiled-coil, ANK repeat and PH domain-containing protein 2"/>
    <property type="match status" value="1"/>
</dbReference>
<evidence type="ECO:0000256" key="8">
    <source>
        <dbReference type="RuleBase" id="RU369028"/>
    </source>
</evidence>
<dbReference type="SMART" id="SM00105">
    <property type="entry name" value="ArfGap"/>
    <property type="match status" value="1"/>
</dbReference>
<dbReference type="AlphaFoldDB" id="A0A8C3NVZ9"/>
<dbReference type="SMART" id="SM00233">
    <property type="entry name" value="PH"/>
    <property type="match status" value="1"/>
</dbReference>
<dbReference type="Gene3D" id="1.10.220.150">
    <property type="entry name" value="Arf GTPase activating protein"/>
    <property type="match status" value="1"/>
</dbReference>
<dbReference type="Gene3D" id="1.25.40.20">
    <property type="entry name" value="Ankyrin repeat-containing domain"/>
    <property type="match status" value="1"/>
</dbReference>